<sequence>MKIPFFKYQGAGNDFVMVDDRTETFPQDEKQIEMICDRHFGVGADGLILLQNDDISDFKMVYFNSDGRQSTMCGNGGRCIVRFAHDLDLIQDKTVFQAIDGEHEAILNENGVELKMSNVPEVQNFENHLFLNTGSPHHIEFVQKVEDVDVKNHGKQIRYGAPYFEDGSNVNFVEITSENSLKIRTYERGVEDETLACGTGITAAVIAAFEAGKISTSEVNVSAMGGELKVKFEKNLSGGYENIWLIGPAEYVFGGEIEMKI</sequence>
<comment type="similarity">
    <text evidence="1 3">Belongs to the diaminopimelate epimerase family.</text>
</comment>
<organism evidence="5 6">
    <name type="scientific">Moheibacter lacus</name>
    <dbReference type="NCBI Taxonomy" id="2745851"/>
    <lineage>
        <taxon>Bacteria</taxon>
        <taxon>Pseudomonadati</taxon>
        <taxon>Bacteroidota</taxon>
        <taxon>Flavobacteriia</taxon>
        <taxon>Flavobacteriales</taxon>
        <taxon>Weeksellaceae</taxon>
        <taxon>Moheibacter</taxon>
    </lineage>
</organism>
<accession>A0A838ZSD9</accession>
<feature type="active site" description="Proton donor" evidence="3">
    <location>
        <position position="73"/>
    </location>
</feature>
<comment type="catalytic activity">
    <reaction evidence="3">
        <text>(2S,6S)-2,6-diaminopimelate = meso-2,6-diaminopimelate</text>
        <dbReference type="Rhea" id="RHEA:15393"/>
        <dbReference type="ChEBI" id="CHEBI:57609"/>
        <dbReference type="ChEBI" id="CHEBI:57791"/>
        <dbReference type="EC" id="5.1.1.7"/>
    </reaction>
</comment>
<evidence type="ECO:0000313" key="6">
    <source>
        <dbReference type="Proteomes" id="UP000552241"/>
    </source>
</evidence>
<keyword evidence="3" id="KW-0028">Amino-acid biosynthesis</keyword>
<dbReference type="InterPro" id="IPR001653">
    <property type="entry name" value="DAP_epimerase_DapF"/>
</dbReference>
<feature type="binding site" evidence="3">
    <location>
        <position position="13"/>
    </location>
    <ligand>
        <name>substrate</name>
    </ligand>
</feature>
<feature type="binding site" evidence="3">
    <location>
        <begin position="198"/>
        <end position="199"/>
    </location>
    <ligand>
        <name>substrate</name>
    </ligand>
</feature>
<protein>
    <recommendedName>
        <fullName evidence="3 4">Diaminopimelate epimerase</fullName>
        <shortName evidence="3">DAP epimerase</shortName>
        <ecNumber evidence="3 4">5.1.1.7</ecNumber>
    </recommendedName>
    <alternativeName>
        <fullName evidence="3">PLP-independent amino acid racemase</fullName>
    </alternativeName>
</protein>
<dbReference type="NCBIfam" id="TIGR00652">
    <property type="entry name" value="DapF"/>
    <property type="match status" value="1"/>
</dbReference>
<dbReference type="UniPathway" id="UPA00034">
    <property type="reaction ID" value="UER00025"/>
</dbReference>
<keyword evidence="3" id="KW-0963">Cytoplasm</keyword>
<dbReference type="EC" id="5.1.1.7" evidence="3 4"/>
<gene>
    <name evidence="3" type="primary">dapF</name>
    <name evidence="5" type="ORF">HU137_07170</name>
</gene>
<dbReference type="GO" id="GO:0009089">
    <property type="term" value="P:lysine biosynthetic process via diaminopimelate"/>
    <property type="evidence" value="ECO:0007669"/>
    <property type="project" value="UniProtKB-UniRule"/>
</dbReference>
<comment type="pathway">
    <text evidence="3">Amino-acid biosynthesis; L-lysine biosynthesis via DAP pathway; DL-2,6-diaminopimelate from LL-2,6-diaminopimelate: step 1/1.</text>
</comment>
<comment type="function">
    <text evidence="3">Catalyzes the stereoinversion of LL-2,6-diaminopimelate (L,L-DAP) to meso-diaminopimelate (meso-DAP), a precursor of L-lysine and an essential component of the bacterial peptidoglycan.</text>
</comment>
<feature type="binding site" evidence="3">
    <location>
        <position position="64"/>
    </location>
    <ligand>
        <name>substrate</name>
    </ligand>
</feature>
<dbReference type="Gene3D" id="3.10.310.10">
    <property type="entry name" value="Diaminopimelate Epimerase, Chain A, domain 1"/>
    <property type="match status" value="2"/>
</dbReference>
<dbReference type="Pfam" id="PF01678">
    <property type="entry name" value="DAP_epimerase"/>
    <property type="match status" value="2"/>
</dbReference>
<comment type="caution">
    <text evidence="3">Lacks conserved residue(s) required for the propagation of feature annotation.</text>
</comment>
<dbReference type="GO" id="GO:0008837">
    <property type="term" value="F:diaminopimelate epimerase activity"/>
    <property type="evidence" value="ECO:0007669"/>
    <property type="project" value="UniProtKB-UniRule"/>
</dbReference>
<name>A0A838ZSD9_9FLAO</name>
<dbReference type="PANTHER" id="PTHR31689">
    <property type="entry name" value="DIAMINOPIMELATE EPIMERASE, CHLOROPLASTIC"/>
    <property type="match status" value="1"/>
</dbReference>
<dbReference type="EMBL" id="JACDZE010000001">
    <property type="protein sequence ID" value="MBA5629549.1"/>
    <property type="molecule type" value="Genomic_DNA"/>
</dbReference>
<proteinExistence type="inferred from homology"/>
<dbReference type="GO" id="GO:0005829">
    <property type="term" value="C:cytosol"/>
    <property type="evidence" value="ECO:0007669"/>
    <property type="project" value="TreeGrafter"/>
</dbReference>
<feature type="site" description="Could be important to modulate the pK values of the two catalytic cysteine residues" evidence="3">
    <location>
        <position position="187"/>
    </location>
</feature>
<dbReference type="Proteomes" id="UP000552241">
    <property type="component" value="Unassembled WGS sequence"/>
</dbReference>
<feature type="binding site" evidence="3">
    <location>
        <begin position="187"/>
        <end position="188"/>
    </location>
    <ligand>
        <name>substrate</name>
    </ligand>
</feature>
<feature type="binding site" evidence="3">
    <location>
        <begin position="74"/>
        <end position="75"/>
    </location>
    <ligand>
        <name>substrate</name>
    </ligand>
</feature>
<keyword evidence="3" id="KW-0457">Lysine biosynthesis</keyword>
<dbReference type="PANTHER" id="PTHR31689:SF0">
    <property type="entry name" value="DIAMINOPIMELATE EPIMERASE"/>
    <property type="match status" value="1"/>
</dbReference>
<dbReference type="HAMAP" id="MF_00197">
    <property type="entry name" value="DAP_epimerase"/>
    <property type="match status" value="1"/>
</dbReference>
<evidence type="ECO:0000313" key="5">
    <source>
        <dbReference type="EMBL" id="MBA5629549.1"/>
    </source>
</evidence>
<reference evidence="5 6" key="1">
    <citation type="submission" date="2020-07" db="EMBL/GenBank/DDBJ databases">
        <title>Moheibacter lacus sp. nov., a member of the family Flavobacteriaceae isolated from freshwater lake sediment.</title>
        <authorList>
            <person name="Liu Y."/>
        </authorList>
    </citation>
    <scope>NUCLEOTIDE SEQUENCE [LARGE SCALE GENOMIC DNA]</scope>
    <source>
        <strain evidence="5 6">BDHS18</strain>
    </source>
</reference>
<keyword evidence="2 3" id="KW-0413">Isomerase</keyword>
<comment type="subunit">
    <text evidence="3">Homodimer.</text>
</comment>
<evidence type="ECO:0000256" key="1">
    <source>
        <dbReference type="ARBA" id="ARBA00010219"/>
    </source>
</evidence>
<evidence type="ECO:0000256" key="2">
    <source>
        <dbReference type="ARBA" id="ARBA00023235"/>
    </source>
</evidence>
<evidence type="ECO:0000256" key="3">
    <source>
        <dbReference type="HAMAP-Rule" id="MF_00197"/>
    </source>
</evidence>
<dbReference type="AlphaFoldDB" id="A0A838ZSD9"/>
<comment type="subcellular location">
    <subcellularLocation>
        <location evidence="3">Cytoplasm</location>
    </subcellularLocation>
</comment>
<keyword evidence="6" id="KW-1185">Reference proteome</keyword>
<feature type="binding site" evidence="3">
    <location>
        <position position="169"/>
    </location>
    <ligand>
        <name>substrate</name>
    </ligand>
</feature>
<feature type="site" description="Could be important to modulate the pK values of the two catalytic cysteine residues" evidence="3">
    <location>
        <position position="137"/>
    </location>
</feature>
<feature type="active site" description="Proton acceptor" evidence="3">
    <location>
        <position position="197"/>
    </location>
</feature>
<dbReference type="SUPFAM" id="SSF54506">
    <property type="entry name" value="Diaminopimelate epimerase-like"/>
    <property type="match status" value="2"/>
</dbReference>
<comment type="caution">
    <text evidence="5">The sequence shown here is derived from an EMBL/GenBank/DDBJ whole genome shotgun (WGS) entry which is preliminary data.</text>
</comment>
<evidence type="ECO:0000256" key="4">
    <source>
        <dbReference type="NCBIfam" id="TIGR00652"/>
    </source>
</evidence>
<dbReference type="RefSeq" id="WP_182043100.1">
    <property type="nucleotide sequence ID" value="NZ_JACDZE010000001.1"/>
</dbReference>